<name>A0ABS0AAQ5_9FLAO</name>
<dbReference type="NCBIfam" id="TIGR04183">
    <property type="entry name" value="Por_Secre_tail"/>
    <property type="match status" value="1"/>
</dbReference>
<proteinExistence type="predicted"/>
<dbReference type="Pfam" id="PF18962">
    <property type="entry name" value="Por_Secre_tail"/>
    <property type="match status" value="1"/>
</dbReference>
<evidence type="ECO:0000313" key="3">
    <source>
        <dbReference type="EMBL" id="MBF4986425.1"/>
    </source>
</evidence>
<dbReference type="Proteomes" id="UP001194729">
    <property type="component" value="Unassembled WGS sequence"/>
</dbReference>
<dbReference type="EMBL" id="JADKYU010001190">
    <property type="protein sequence ID" value="MBF4986425.1"/>
    <property type="molecule type" value="Genomic_DNA"/>
</dbReference>
<gene>
    <name evidence="3" type="ORF">FNJ87_19650</name>
</gene>
<feature type="domain" description="Secretion system C-terminal sorting" evidence="2">
    <location>
        <begin position="9"/>
        <end position="85"/>
    </location>
</feature>
<organism evidence="3 4">
    <name type="scientific">Nonlabens mediterrranea</name>
    <dbReference type="NCBI Taxonomy" id="1419947"/>
    <lineage>
        <taxon>Bacteria</taxon>
        <taxon>Pseudomonadati</taxon>
        <taxon>Bacteroidota</taxon>
        <taxon>Flavobacteriia</taxon>
        <taxon>Flavobacteriales</taxon>
        <taxon>Flavobacteriaceae</taxon>
        <taxon>Nonlabens</taxon>
    </lineage>
</organism>
<keyword evidence="4" id="KW-1185">Reference proteome</keyword>
<keyword evidence="1" id="KW-0732">Signal</keyword>
<accession>A0ABS0AAQ5</accession>
<evidence type="ECO:0000256" key="1">
    <source>
        <dbReference type="ARBA" id="ARBA00022729"/>
    </source>
</evidence>
<reference evidence="3 4" key="1">
    <citation type="submission" date="2020-11" db="EMBL/GenBank/DDBJ databases">
        <title>P. mediterranea TC4 genome.</title>
        <authorList>
            <person name="Molmeret M."/>
        </authorList>
    </citation>
    <scope>NUCLEOTIDE SEQUENCE [LARGE SCALE GENOMIC DNA]</scope>
    <source>
        <strain evidence="3 4">TC4</strain>
    </source>
</reference>
<evidence type="ECO:0000313" key="4">
    <source>
        <dbReference type="Proteomes" id="UP001194729"/>
    </source>
</evidence>
<comment type="caution">
    <text evidence="3">The sequence shown here is derived from an EMBL/GenBank/DDBJ whole genome shotgun (WGS) entry which is preliminary data.</text>
</comment>
<feature type="non-terminal residue" evidence="3">
    <location>
        <position position="1"/>
    </location>
</feature>
<dbReference type="InterPro" id="IPR026444">
    <property type="entry name" value="Secre_tail"/>
</dbReference>
<protein>
    <submittedName>
        <fullName evidence="3">T9SS type A sorting domain-containing protein</fullName>
    </submittedName>
</protein>
<evidence type="ECO:0000259" key="2">
    <source>
        <dbReference type="Pfam" id="PF18962"/>
    </source>
</evidence>
<sequence>VALENAVSLYPNPVTGDMMTINLGNVQASQVSIAIFNTLGQEVMTREFDNVSNNTIVMDNMSSLTSGVYLVQISNGSATAVKRFIKQ</sequence>